<evidence type="ECO:0000256" key="3">
    <source>
        <dbReference type="SAM" id="MobiDB-lite"/>
    </source>
</evidence>
<dbReference type="EMBL" id="QKKF02034243">
    <property type="protein sequence ID" value="RZF33341.1"/>
    <property type="molecule type" value="Genomic_DNA"/>
</dbReference>
<evidence type="ECO:0000259" key="4">
    <source>
        <dbReference type="PROSITE" id="PS50235"/>
    </source>
</evidence>
<evidence type="ECO:0000313" key="6">
    <source>
        <dbReference type="Proteomes" id="UP000291343"/>
    </source>
</evidence>
<dbReference type="CDD" id="cd02674">
    <property type="entry name" value="Peptidase_C19R"/>
    <property type="match status" value="1"/>
</dbReference>
<dbReference type="PROSITE" id="PS50235">
    <property type="entry name" value="USP_3"/>
    <property type="match status" value="1"/>
</dbReference>
<comment type="catalytic activity">
    <reaction evidence="1 2">
        <text>Thiol-dependent hydrolysis of ester, thioester, amide, peptide and isopeptide bonds formed by the C-terminal Gly of ubiquitin (a 76-residue protein attached to proteins as an intracellular targeting signal).</text>
        <dbReference type="EC" id="3.4.19.12"/>
    </reaction>
</comment>
<dbReference type="Proteomes" id="UP000291343">
    <property type="component" value="Unassembled WGS sequence"/>
</dbReference>
<name>A0A482WJH1_LAOST</name>
<feature type="compositionally biased region" description="Low complexity" evidence="3">
    <location>
        <begin position="9"/>
        <end position="25"/>
    </location>
</feature>
<feature type="domain" description="USP" evidence="4">
    <location>
        <begin position="186"/>
        <end position="516"/>
    </location>
</feature>
<reference evidence="5 6" key="1">
    <citation type="journal article" date="2017" name="Gigascience">
        <title>Genome sequence of the small brown planthopper, Laodelphax striatellus.</title>
        <authorList>
            <person name="Zhu J."/>
            <person name="Jiang F."/>
            <person name="Wang X."/>
            <person name="Yang P."/>
            <person name="Bao Y."/>
            <person name="Zhao W."/>
            <person name="Wang W."/>
            <person name="Lu H."/>
            <person name="Wang Q."/>
            <person name="Cui N."/>
            <person name="Li J."/>
            <person name="Chen X."/>
            <person name="Luo L."/>
            <person name="Yu J."/>
            <person name="Kang L."/>
            <person name="Cui F."/>
        </authorList>
    </citation>
    <scope>NUCLEOTIDE SEQUENCE [LARGE SCALE GENOMIC DNA]</scope>
    <source>
        <strain evidence="5">Lst14</strain>
    </source>
</reference>
<dbReference type="InterPro" id="IPR028889">
    <property type="entry name" value="USP"/>
</dbReference>
<comment type="similarity">
    <text evidence="2">Belongs to the peptidase C19 family.</text>
</comment>
<dbReference type="STRING" id="195883.A0A482WJH1"/>
<protein>
    <recommendedName>
        <fullName evidence="2">Ubiquitin carboxyl-terminal hydrolase</fullName>
        <ecNumber evidence="2">3.4.19.12</ecNumber>
    </recommendedName>
</protein>
<dbReference type="GO" id="GO:0016579">
    <property type="term" value="P:protein deubiquitination"/>
    <property type="evidence" value="ECO:0007669"/>
    <property type="project" value="InterPro"/>
</dbReference>
<proteinExistence type="inferred from homology"/>
<dbReference type="Pfam" id="PF00443">
    <property type="entry name" value="UCH"/>
    <property type="match status" value="1"/>
</dbReference>
<feature type="region of interest" description="Disordered" evidence="3">
    <location>
        <begin position="1"/>
        <end position="25"/>
    </location>
</feature>
<dbReference type="OrthoDB" id="265306at2759"/>
<accession>A0A482WJH1</accession>
<dbReference type="InterPro" id="IPR018200">
    <property type="entry name" value="USP_CS"/>
</dbReference>
<keyword evidence="2" id="KW-0645">Protease</keyword>
<evidence type="ECO:0000313" key="5">
    <source>
        <dbReference type="EMBL" id="RZF33341.1"/>
    </source>
</evidence>
<keyword evidence="2" id="KW-0788">Thiol protease</keyword>
<dbReference type="PANTHER" id="PTHR21646:SF23">
    <property type="entry name" value="UBIQUITIN CARBOXYL-TERMINAL HYDROLASE USP2"/>
    <property type="match status" value="1"/>
</dbReference>
<evidence type="ECO:0000256" key="1">
    <source>
        <dbReference type="ARBA" id="ARBA00000707"/>
    </source>
</evidence>
<comment type="caution">
    <text evidence="5">The sequence shown here is derived from an EMBL/GenBank/DDBJ whole genome shotgun (WGS) entry which is preliminary data.</text>
</comment>
<sequence>MPISLNHQSSSVGSPMTSVSKSTYTPLSSYSSYQRYSNSYTRSSSIFDEPQLSVTGSSCLSSRNIQSDVISRLSKPRNIQHYDSGSYLSSTSTSALARKTAIDKMNYKSELPSRYLSKYDSGRNKKLCDLSPSNTLSHNLLIKSSASTPHRRSICTQSTDNVGVAPRERAYSSIKTYTQSAVNGRNGLKNIGNTCFLNSVVQCLSHISHLREYFRSGSYLADIKSQSDGALVKSFANLLNDLWDGENRAVQPSAFKRCFQQFAPCFMGNNQQDAQEFLRYLLEGLHVDVNRVRSKIRDYTDLDDSLSDHQKAMECWKRYLKCDNSKIVDLFVGQLKSTLKCATCGHCSTTYDPFWDLSLSLPDRISHVRLTQCLDTFTRDEVLEANEMPTCSKCKTRRKCTKSLKIQRLPMILVLHLKRFSPSESSRHRKMTTLVDFPLENLDLGPYTEGSSSSSAAASLYNLVAVSKHSGTIMSGHYVAICRQNDQWIEFNDERVTVRGSSIGCGDAYLLFYERNKE</sequence>
<keyword evidence="2" id="KW-0378">Hydrolase</keyword>
<dbReference type="GO" id="GO:0004843">
    <property type="term" value="F:cysteine-type deubiquitinase activity"/>
    <property type="evidence" value="ECO:0007669"/>
    <property type="project" value="UniProtKB-UniRule"/>
</dbReference>
<dbReference type="Gene3D" id="3.90.70.10">
    <property type="entry name" value="Cysteine proteinases"/>
    <property type="match status" value="1"/>
</dbReference>
<keyword evidence="6" id="KW-1185">Reference proteome</keyword>
<dbReference type="EC" id="3.4.19.12" evidence="2"/>
<dbReference type="PROSITE" id="PS00973">
    <property type="entry name" value="USP_2"/>
    <property type="match status" value="1"/>
</dbReference>
<organism evidence="5 6">
    <name type="scientific">Laodelphax striatellus</name>
    <name type="common">Small brown planthopper</name>
    <name type="synonym">Delphax striatella</name>
    <dbReference type="NCBI Taxonomy" id="195883"/>
    <lineage>
        <taxon>Eukaryota</taxon>
        <taxon>Metazoa</taxon>
        <taxon>Ecdysozoa</taxon>
        <taxon>Arthropoda</taxon>
        <taxon>Hexapoda</taxon>
        <taxon>Insecta</taxon>
        <taxon>Pterygota</taxon>
        <taxon>Neoptera</taxon>
        <taxon>Paraneoptera</taxon>
        <taxon>Hemiptera</taxon>
        <taxon>Auchenorrhyncha</taxon>
        <taxon>Fulgoroidea</taxon>
        <taxon>Delphacidae</taxon>
        <taxon>Criomorphinae</taxon>
        <taxon>Laodelphax</taxon>
    </lineage>
</organism>
<dbReference type="PANTHER" id="PTHR21646">
    <property type="entry name" value="UBIQUITIN CARBOXYL-TERMINAL HYDROLASE"/>
    <property type="match status" value="1"/>
</dbReference>
<gene>
    <name evidence="5" type="ORF">LSTR_LSTR007686</name>
</gene>
<dbReference type="InterPro" id="IPR050185">
    <property type="entry name" value="Ub_carboxyl-term_hydrolase"/>
</dbReference>
<dbReference type="InterPro" id="IPR001394">
    <property type="entry name" value="Peptidase_C19_UCH"/>
</dbReference>
<dbReference type="FunFam" id="3.90.70.10:FF:000083">
    <property type="entry name" value="Uncharacterized protein, isoform B"/>
    <property type="match status" value="1"/>
</dbReference>
<dbReference type="PROSITE" id="PS00972">
    <property type="entry name" value="USP_1"/>
    <property type="match status" value="1"/>
</dbReference>
<dbReference type="AlphaFoldDB" id="A0A482WJH1"/>
<dbReference type="InterPro" id="IPR038765">
    <property type="entry name" value="Papain-like_cys_pep_sf"/>
</dbReference>
<dbReference type="GO" id="GO:0006508">
    <property type="term" value="P:proteolysis"/>
    <property type="evidence" value="ECO:0007669"/>
    <property type="project" value="UniProtKB-KW"/>
</dbReference>
<evidence type="ECO:0000256" key="2">
    <source>
        <dbReference type="RuleBase" id="RU366025"/>
    </source>
</evidence>
<dbReference type="SMR" id="A0A482WJH1"/>
<dbReference type="InParanoid" id="A0A482WJH1"/>
<keyword evidence="2" id="KW-0833">Ubl conjugation pathway</keyword>
<dbReference type="SUPFAM" id="SSF54001">
    <property type="entry name" value="Cysteine proteinases"/>
    <property type="match status" value="1"/>
</dbReference>